<dbReference type="SUPFAM" id="SSF50615">
    <property type="entry name" value="N-terminal domain of alpha and beta subunits of F1 ATP synthase"/>
    <property type="match status" value="1"/>
</dbReference>
<dbReference type="AlphaFoldDB" id="A0A9W6BIC0"/>
<feature type="compositionally biased region" description="Low complexity" evidence="5">
    <location>
        <begin position="268"/>
        <end position="277"/>
    </location>
</feature>
<dbReference type="GO" id="GO:0043531">
    <property type="term" value="F:ADP binding"/>
    <property type="evidence" value="ECO:0007669"/>
    <property type="project" value="TreeGrafter"/>
</dbReference>
<evidence type="ECO:0000256" key="1">
    <source>
        <dbReference type="ARBA" id="ARBA00004370"/>
    </source>
</evidence>
<comment type="subcellular location">
    <subcellularLocation>
        <location evidence="1">Membrane</location>
    </subcellularLocation>
</comment>
<feature type="compositionally biased region" description="Gly residues" evidence="5">
    <location>
        <begin position="278"/>
        <end position="290"/>
    </location>
</feature>
<feature type="region of interest" description="Disordered" evidence="5">
    <location>
        <begin position="503"/>
        <end position="536"/>
    </location>
</feature>
<dbReference type="InterPro" id="IPR000194">
    <property type="entry name" value="ATPase_F1/V1/A1_a/bsu_nucl-bd"/>
</dbReference>
<evidence type="ECO:0000256" key="3">
    <source>
        <dbReference type="ARBA" id="ARBA00022448"/>
    </source>
</evidence>
<dbReference type="GO" id="GO:0046933">
    <property type="term" value="F:proton-transporting ATP synthase activity, rotational mechanism"/>
    <property type="evidence" value="ECO:0007669"/>
    <property type="project" value="InterPro"/>
</dbReference>
<dbReference type="InterPro" id="IPR027417">
    <property type="entry name" value="P-loop_NTPase"/>
</dbReference>
<dbReference type="Pfam" id="PF00006">
    <property type="entry name" value="ATP-synt_ab"/>
    <property type="match status" value="1"/>
</dbReference>
<comment type="caution">
    <text evidence="8">The sequence shown here is derived from an EMBL/GenBank/DDBJ whole genome shotgun (WGS) entry which is preliminary data.</text>
</comment>
<dbReference type="Pfam" id="PF00306">
    <property type="entry name" value="ATP-synt_ab_C"/>
    <property type="match status" value="1"/>
</dbReference>
<dbReference type="Proteomes" id="UP001165080">
    <property type="component" value="Unassembled WGS sequence"/>
</dbReference>
<evidence type="ECO:0000259" key="6">
    <source>
        <dbReference type="Pfam" id="PF00006"/>
    </source>
</evidence>
<keyword evidence="4" id="KW-0406">Ion transport</keyword>
<evidence type="ECO:0000256" key="2">
    <source>
        <dbReference type="ARBA" id="ARBA00008936"/>
    </source>
</evidence>
<dbReference type="PANTHER" id="PTHR48082:SF2">
    <property type="entry name" value="ATP SYNTHASE SUBUNIT ALPHA, MITOCHONDRIAL"/>
    <property type="match status" value="1"/>
</dbReference>
<feature type="region of interest" description="Disordered" evidence="5">
    <location>
        <begin position="59"/>
        <end position="98"/>
    </location>
</feature>
<dbReference type="InterPro" id="IPR000793">
    <property type="entry name" value="ATP_synth_asu_C"/>
</dbReference>
<evidence type="ECO:0000313" key="9">
    <source>
        <dbReference type="Proteomes" id="UP001165080"/>
    </source>
</evidence>
<feature type="compositionally biased region" description="Low complexity" evidence="5">
    <location>
        <begin position="703"/>
        <end position="730"/>
    </location>
</feature>
<dbReference type="PANTHER" id="PTHR48082">
    <property type="entry name" value="ATP SYNTHASE SUBUNIT ALPHA, MITOCHONDRIAL"/>
    <property type="match status" value="1"/>
</dbReference>
<sequence>MMSRPLVHQGHISKSQPYGGAAQAGLPQHHTALSGHLRGVQPFSRRCLGPAQHNPSGFAVPAGVSAAQRPARPGRRNVAAAAQAGRGGKGNGGTDEEPDWEAEMSIFKQRISRPNQLATLRELEAKVSVGKVLYARDGLAIVSGLNADAPLGTKVSFVTGTAGVLLWHRSDNLSFCLVLGDPSTVSEGTPVECKIKGVLQVVDDVKGPITRKDYEVFNVPAGEDMFGRVCDHIGRHLTEYDIHDSAPPPAGAAAAAAAAARGSAAAGSTVTSTSSTTGSGGSGGSGGGGSASRSVRPLINHQVEMKNREQINESLLTGVKALDILTPLGRGASLLVIGPGGSGKTRLALDAIAGQARWGTQAAAAAAAAAAAGVSSPSSVSGAGLPAAAVPAPPGGAVRCVLAMVGRTKEEVQAVVSELRSSGSLANTAVVTVDAAAPLGHQYAAMCCACSIGERVRDEGGHSLVVVDDIKALSDVWEQLLGGLAGLGSALLREGLVKDERGRDMPVVAPPGGAAAAGGAAADGAPPSSSAPSGASPAAASAAAAAAASAAAGDVVGVGSSASAGSVSASSSSLGDEGDDGALVEYEGMLVSGAVAQRRGFLSTFFMRAAKMSRSNGGGSMSLLPLVPGTCATGVSKRIDMSKYKTLSPEQLAKLEAALRAKMLAEELAAGAGAGEEELVTEVVEEFISIADGQVVLDRRARQQQQGQQQGEAAAASPSAAAPQVESQSARVPAYSVNPKLSITRIGTRAYYKALEQLAPQVRLDLAQADDARRFGGAASASTSFATSSAASGSSLSGSMDLPGGGGGGRLSAVDLRADAMARRLAAALLQEPGRPASLAEQVATLFAVQRGFADGVPPEQLPGWLQGALSYLTQQAPGAMQELGRTGILTADAEAAMTAALSDVRPGASA</sequence>
<dbReference type="InterPro" id="IPR038376">
    <property type="entry name" value="ATP_synth_asu_C_sf"/>
</dbReference>
<dbReference type="Gene3D" id="1.20.150.20">
    <property type="entry name" value="ATP synthase alpha/beta chain, C-terminal domain"/>
    <property type="match status" value="1"/>
</dbReference>
<dbReference type="SUPFAM" id="SSF47917">
    <property type="entry name" value="C-terminal domain of alpha and beta subunits of F1 ATP synthase"/>
    <property type="match status" value="1"/>
</dbReference>
<organism evidence="8 9">
    <name type="scientific">Pleodorina starrii</name>
    <dbReference type="NCBI Taxonomy" id="330485"/>
    <lineage>
        <taxon>Eukaryota</taxon>
        <taxon>Viridiplantae</taxon>
        <taxon>Chlorophyta</taxon>
        <taxon>core chlorophytes</taxon>
        <taxon>Chlorophyceae</taxon>
        <taxon>CS clade</taxon>
        <taxon>Chlamydomonadales</taxon>
        <taxon>Volvocaceae</taxon>
        <taxon>Pleodorina</taxon>
    </lineage>
</organism>
<protein>
    <submittedName>
        <fullName evidence="8">Uncharacterized protein</fullName>
    </submittedName>
</protein>
<dbReference type="InterPro" id="IPR036121">
    <property type="entry name" value="ATPase_F1/V1/A1_a/bsu_N_sf"/>
</dbReference>
<feature type="region of interest" description="Disordered" evidence="5">
    <location>
        <begin position="701"/>
        <end position="731"/>
    </location>
</feature>
<dbReference type="EMBL" id="BRXU01000006">
    <property type="protein sequence ID" value="GLC52328.1"/>
    <property type="molecule type" value="Genomic_DNA"/>
</dbReference>
<keyword evidence="9" id="KW-1185">Reference proteome</keyword>
<feature type="domain" description="ATP synthase alpha subunit C-terminal" evidence="7">
    <location>
        <begin position="823"/>
        <end position="904"/>
    </location>
</feature>
<evidence type="ECO:0000256" key="5">
    <source>
        <dbReference type="SAM" id="MobiDB-lite"/>
    </source>
</evidence>
<feature type="domain" description="ATPase F1/V1/A1 complex alpha/beta subunit nucleotide-binding" evidence="6">
    <location>
        <begin position="318"/>
        <end position="473"/>
    </location>
</feature>
<dbReference type="GO" id="GO:0005524">
    <property type="term" value="F:ATP binding"/>
    <property type="evidence" value="ECO:0007669"/>
    <property type="project" value="InterPro"/>
</dbReference>
<reference evidence="8 9" key="1">
    <citation type="journal article" date="2023" name="Commun. Biol.">
        <title>Reorganization of the ancestral sex-determining regions during the evolution of trioecy in Pleodorina starrii.</title>
        <authorList>
            <person name="Takahashi K."/>
            <person name="Suzuki S."/>
            <person name="Kawai-Toyooka H."/>
            <person name="Yamamoto K."/>
            <person name="Hamaji T."/>
            <person name="Ootsuki R."/>
            <person name="Yamaguchi H."/>
            <person name="Kawachi M."/>
            <person name="Higashiyama T."/>
            <person name="Nozaki H."/>
        </authorList>
    </citation>
    <scope>NUCLEOTIDE SEQUENCE [LARGE SCALE GENOMIC DNA]</scope>
    <source>
        <strain evidence="8 9">NIES-4479</strain>
    </source>
</reference>
<proteinExistence type="inferred from homology"/>
<dbReference type="SUPFAM" id="SSF52540">
    <property type="entry name" value="P-loop containing nucleoside triphosphate hydrolases"/>
    <property type="match status" value="1"/>
</dbReference>
<name>A0A9W6BIC0_9CHLO</name>
<keyword evidence="3" id="KW-0813">Transport</keyword>
<dbReference type="Gene3D" id="3.40.50.300">
    <property type="entry name" value="P-loop containing nucleotide triphosphate hydrolases"/>
    <property type="match status" value="1"/>
</dbReference>
<feature type="region of interest" description="Disordered" evidence="5">
    <location>
        <begin position="268"/>
        <end position="294"/>
    </location>
</feature>
<comment type="similarity">
    <text evidence="2">Belongs to the ATPase alpha/beta chains family.</text>
</comment>
<evidence type="ECO:0000256" key="4">
    <source>
        <dbReference type="ARBA" id="ARBA00023065"/>
    </source>
</evidence>
<feature type="region of interest" description="Disordered" evidence="5">
    <location>
        <begin position="1"/>
        <end position="25"/>
    </location>
</feature>
<evidence type="ECO:0000313" key="8">
    <source>
        <dbReference type="EMBL" id="GLC52328.1"/>
    </source>
</evidence>
<feature type="compositionally biased region" description="Low complexity" evidence="5">
    <location>
        <begin position="506"/>
        <end position="536"/>
    </location>
</feature>
<dbReference type="GO" id="GO:0045259">
    <property type="term" value="C:proton-transporting ATP synthase complex"/>
    <property type="evidence" value="ECO:0007669"/>
    <property type="project" value="InterPro"/>
</dbReference>
<gene>
    <name evidence="8" type="primary">PLEST009098</name>
    <name evidence="8" type="ORF">PLESTB_000616900</name>
</gene>
<dbReference type="InterPro" id="IPR005294">
    <property type="entry name" value="ATP_synth_F1_asu"/>
</dbReference>
<evidence type="ECO:0000259" key="7">
    <source>
        <dbReference type="Pfam" id="PF00306"/>
    </source>
</evidence>
<accession>A0A9W6BIC0</accession>